<dbReference type="InterPro" id="IPR036318">
    <property type="entry name" value="FAD-bd_PCMH-like_sf"/>
</dbReference>
<keyword evidence="2" id="KW-0274">FAD</keyword>
<name>A0ABY9EQC6_9PSED</name>
<dbReference type="InterPro" id="IPR010031">
    <property type="entry name" value="FAD_lactone_oxidase-like"/>
</dbReference>
<accession>A0ABY9EQC6</accession>
<dbReference type="Gene3D" id="3.30.465.10">
    <property type="match status" value="1"/>
</dbReference>
<feature type="domain" description="FAD-binding PCMH-type" evidence="3">
    <location>
        <begin position="65"/>
        <end position="237"/>
    </location>
</feature>
<proteinExistence type="predicted"/>
<dbReference type="RefSeq" id="WP_305446034.1">
    <property type="nucleotide sequence ID" value="NZ_CP117454.1"/>
</dbReference>
<evidence type="ECO:0000313" key="4">
    <source>
        <dbReference type="EMBL" id="WLG82942.1"/>
    </source>
</evidence>
<protein>
    <submittedName>
        <fullName evidence="4">FAD-binding oxidoreductase</fullName>
    </submittedName>
</protein>
<dbReference type="SUPFAM" id="SSF55103">
    <property type="entry name" value="FAD-linked oxidases, C-terminal domain"/>
    <property type="match status" value="1"/>
</dbReference>
<evidence type="ECO:0000256" key="2">
    <source>
        <dbReference type="ARBA" id="ARBA00022827"/>
    </source>
</evidence>
<keyword evidence="5" id="KW-1185">Reference proteome</keyword>
<dbReference type="Proteomes" id="UP001239418">
    <property type="component" value="Chromosome"/>
</dbReference>
<evidence type="ECO:0000256" key="1">
    <source>
        <dbReference type="ARBA" id="ARBA00022630"/>
    </source>
</evidence>
<sequence>MRALFSIHSEGTQLIDYTQLHSTSESSHILTRRNLLQAGVTGIAVSVLSPWSLWAAPSGVLVNDVTLLNPIWVNHLFAPRTTDEIQQALAMWSGPVSIGGGRYSMGGQIATEDSLHLDMRQFNQVIRYSPENRVIRVQTGMRWRDLQSVIDPHDLSIKIMQSYANFTVGGSLSVNAHGRYVGAGPVINSVRSLQLVLANGSVAEASRTANADLFHAAIGGYGALGVITEVELDLASNVTMERQIHRMSVADYPNFFNDQVRGNEQAILHNADLAPPYFDQATSVTWRASDKELTVAERLVAPGQSYKFNQTLMWSVAKLPGGPLIRKDVIDPLRYLNHPVVRRNYEASADVASLGPIATRNSTYALQEYFVPVAQFNAFVKQMAAILQAHRVDAVNISIRHAQGDPDSFLSWAREEVFSFVLYYWQRVGVVDREEVGVWTRKLINAALSLGGTYYLPYQLHATQEQFSRAYPNARRLFALKAQVDPGKRFRNKLWDKYYTG</sequence>
<dbReference type="InterPro" id="IPR016169">
    <property type="entry name" value="FAD-bd_PCMH_sub2"/>
</dbReference>
<dbReference type="InterPro" id="IPR016164">
    <property type="entry name" value="FAD-linked_Oxase-like_C"/>
</dbReference>
<dbReference type="PROSITE" id="PS51387">
    <property type="entry name" value="FAD_PCMH"/>
    <property type="match status" value="1"/>
</dbReference>
<evidence type="ECO:0000313" key="5">
    <source>
        <dbReference type="Proteomes" id="UP001239418"/>
    </source>
</evidence>
<organism evidence="4 5">
    <name type="scientific">Pseudomonas cucumis</name>
    <dbReference type="NCBI Taxonomy" id="2954082"/>
    <lineage>
        <taxon>Bacteria</taxon>
        <taxon>Pseudomonadati</taxon>
        <taxon>Pseudomonadota</taxon>
        <taxon>Gammaproteobacteria</taxon>
        <taxon>Pseudomonadales</taxon>
        <taxon>Pseudomonadaceae</taxon>
        <taxon>Pseudomonas</taxon>
    </lineage>
</organism>
<dbReference type="SUPFAM" id="SSF56176">
    <property type="entry name" value="FAD-binding/transporter-associated domain-like"/>
    <property type="match status" value="1"/>
</dbReference>
<keyword evidence="1" id="KW-0285">Flavoprotein</keyword>
<dbReference type="InterPro" id="IPR006094">
    <property type="entry name" value="Oxid_FAD_bind_N"/>
</dbReference>
<dbReference type="PANTHER" id="PTHR43762:SF1">
    <property type="entry name" value="D-ARABINONO-1,4-LACTONE OXIDASE"/>
    <property type="match status" value="1"/>
</dbReference>
<dbReference type="InterPro" id="IPR016166">
    <property type="entry name" value="FAD-bd_PCMH"/>
</dbReference>
<dbReference type="Pfam" id="PF01565">
    <property type="entry name" value="FAD_binding_4"/>
    <property type="match status" value="1"/>
</dbReference>
<gene>
    <name evidence="4" type="ORF">PSH97_17645</name>
</gene>
<reference evidence="4 5" key="1">
    <citation type="submission" date="2023-02" db="EMBL/GenBank/DDBJ databases">
        <title>Evolution of Hrp T3SS in non-pathogenic Pseudomonas fluorescens.</title>
        <authorList>
            <person name="Liao K."/>
            <person name="Wei H."/>
            <person name="Gu Y."/>
        </authorList>
    </citation>
    <scope>NUCLEOTIDE SEQUENCE [LARGE SCALE GENOMIC DNA]</scope>
    <source>
        <strain evidence="4 5">FP1935</strain>
    </source>
</reference>
<evidence type="ECO:0000259" key="3">
    <source>
        <dbReference type="PROSITE" id="PS51387"/>
    </source>
</evidence>
<dbReference type="PANTHER" id="PTHR43762">
    <property type="entry name" value="L-GULONOLACTONE OXIDASE"/>
    <property type="match status" value="1"/>
</dbReference>
<dbReference type="EMBL" id="CP117454">
    <property type="protein sequence ID" value="WLG82942.1"/>
    <property type="molecule type" value="Genomic_DNA"/>
</dbReference>